<dbReference type="PROSITE" id="PS00623">
    <property type="entry name" value="GMC_OXRED_1"/>
    <property type="match status" value="1"/>
</dbReference>
<proteinExistence type="inferred from homology"/>
<keyword evidence="4 5" id="KW-0274">FAD</keyword>
<reference evidence="9 10" key="1">
    <citation type="submission" date="2019-05" db="EMBL/GenBank/DDBJ databases">
        <title>Burkholderia sp. DHOD12, isolated from subtropical forest soil.</title>
        <authorList>
            <person name="Gao Z.-H."/>
            <person name="Qiu L.-H."/>
        </authorList>
    </citation>
    <scope>NUCLEOTIDE SEQUENCE [LARGE SCALE GENOMIC DNA]</scope>
    <source>
        <strain evidence="9 10">DHOD12</strain>
    </source>
</reference>
<dbReference type="PROSITE" id="PS00624">
    <property type="entry name" value="GMC_OXRED_2"/>
    <property type="match status" value="1"/>
</dbReference>
<dbReference type="SUPFAM" id="SSF54373">
    <property type="entry name" value="FAD-linked reductases, C-terminal domain"/>
    <property type="match status" value="1"/>
</dbReference>
<evidence type="ECO:0000259" key="8">
    <source>
        <dbReference type="PROSITE" id="PS00624"/>
    </source>
</evidence>
<dbReference type="Gene3D" id="3.50.50.60">
    <property type="entry name" value="FAD/NAD(P)-binding domain"/>
    <property type="match status" value="1"/>
</dbReference>
<comment type="cofactor">
    <cofactor evidence="1 5">
        <name>FAD</name>
        <dbReference type="ChEBI" id="CHEBI:57692"/>
    </cofactor>
</comment>
<dbReference type="Gene3D" id="3.30.560.10">
    <property type="entry name" value="Glucose Oxidase, domain 3"/>
    <property type="match status" value="1"/>
</dbReference>
<dbReference type="SUPFAM" id="SSF51905">
    <property type="entry name" value="FAD/NAD(P)-binding domain"/>
    <property type="match status" value="1"/>
</dbReference>
<dbReference type="InterPro" id="IPR036188">
    <property type="entry name" value="FAD/NAD-bd_sf"/>
</dbReference>
<evidence type="ECO:0000313" key="9">
    <source>
        <dbReference type="EMBL" id="QCP55007.1"/>
    </source>
</evidence>
<dbReference type="Pfam" id="PF00732">
    <property type="entry name" value="GMC_oxred_N"/>
    <property type="match status" value="1"/>
</dbReference>
<feature type="domain" description="Glucose-methanol-choline oxidoreductase N-terminal" evidence="7">
    <location>
        <begin position="80"/>
        <end position="103"/>
    </location>
</feature>
<feature type="binding site" evidence="5">
    <location>
        <begin position="90"/>
        <end position="93"/>
    </location>
    <ligand>
        <name>FAD</name>
        <dbReference type="ChEBI" id="CHEBI:57692"/>
    </ligand>
</feature>
<feature type="domain" description="Glucose-methanol-choline oxidoreductase N-terminal" evidence="8">
    <location>
        <begin position="251"/>
        <end position="265"/>
    </location>
</feature>
<evidence type="ECO:0000259" key="7">
    <source>
        <dbReference type="PROSITE" id="PS00623"/>
    </source>
</evidence>
<organism evidence="9 10">
    <name type="scientific">Trinickia violacea</name>
    <dbReference type="NCBI Taxonomy" id="2571746"/>
    <lineage>
        <taxon>Bacteria</taxon>
        <taxon>Pseudomonadati</taxon>
        <taxon>Pseudomonadota</taxon>
        <taxon>Betaproteobacteria</taxon>
        <taxon>Burkholderiales</taxon>
        <taxon>Burkholderiaceae</taxon>
        <taxon>Trinickia</taxon>
    </lineage>
</organism>
<dbReference type="RefSeq" id="WP_137337764.1">
    <property type="nucleotide sequence ID" value="NZ_CP040078.1"/>
</dbReference>
<dbReference type="GO" id="GO:0016614">
    <property type="term" value="F:oxidoreductase activity, acting on CH-OH group of donors"/>
    <property type="evidence" value="ECO:0007669"/>
    <property type="project" value="InterPro"/>
</dbReference>
<dbReference type="OrthoDB" id="9785276at2"/>
<evidence type="ECO:0000256" key="6">
    <source>
        <dbReference type="RuleBase" id="RU003968"/>
    </source>
</evidence>
<dbReference type="AlphaFoldDB" id="A0A4P8J256"/>
<dbReference type="EMBL" id="CP040078">
    <property type="protein sequence ID" value="QCP55007.1"/>
    <property type="molecule type" value="Genomic_DNA"/>
</dbReference>
<keyword evidence="3 6" id="KW-0285">Flavoprotein</keyword>
<gene>
    <name evidence="9" type="ORF">FAZ95_35660</name>
</gene>
<dbReference type="InterPro" id="IPR000172">
    <property type="entry name" value="GMC_OxRdtase_N"/>
</dbReference>
<comment type="similarity">
    <text evidence="2 6">Belongs to the GMC oxidoreductase family.</text>
</comment>
<name>A0A4P8J256_9BURK</name>
<dbReference type="Proteomes" id="UP000298656">
    <property type="component" value="Chromosome 2"/>
</dbReference>
<sequence>MTYDYVIVGAGSAGCVLANRLSKDPRNKVLLLEAGGEDRNVWIKVPAGVPRVIANPKLTWGYTSDEEPGLNNRKIIWPRGKTLGGSSAINGHVYMRGTAADYDAWRELGNPGWGWDDVLPYFKRSECHFLGASELHGDSGELHVSPLYEPHPASKAFVEAAERVGIPRNNDFNGITQEGVGYLQFTIHQGERNSAAAAFLRPVRNRPNLTVQTDALAECIVLEGKRATGVKYAVGGVSRQATARQVIVSAGAVNTPQLLMLSGIGPAEELLSLGISVKHASPGVGSNLQDHIYAHCLASVDPSFSINKMIASNWRMIPDVLRYLAFRRGLLTSAAAQVGLFVRSGPHTSVPDLQVQMRPFSMISKGGMYKAESAPAVTASCTLLRPYSTGFVSLRSRDPKVAPTMVANYLTDSRDMQPLIEGIRIIRGIFAQTPFREGFEGELLPGTRYQTDEQLAEYLRANAQSMYHPVGTCKMGNDRDAVVDHTLRVRGIDGLRVVDASVMPRIPSGNTNAPTIMIAEKAAEMILADARASYSGIPGQARGTSKAGS</sequence>
<accession>A0A4P8J256</accession>
<evidence type="ECO:0000256" key="3">
    <source>
        <dbReference type="ARBA" id="ARBA00022630"/>
    </source>
</evidence>
<dbReference type="InterPro" id="IPR007867">
    <property type="entry name" value="GMC_OxRtase_C"/>
</dbReference>
<evidence type="ECO:0000256" key="1">
    <source>
        <dbReference type="ARBA" id="ARBA00001974"/>
    </source>
</evidence>
<dbReference type="Pfam" id="PF05199">
    <property type="entry name" value="GMC_oxred_C"/>
    <property type="match status" value="1"/>
</dbReference>
<dbReference type="InterPro" id="IPR012132">
    <property type="entry name" value="GMC_OxRdtase"/>
</dbReference>
<dbReference type="PANTHER" id="PTHR11552">
    <property type="entry name" value="GLUCOSE-METHANOL-CHOLINE GMC OXIDOREDUCTASE"/>
    <property type="match status" value="1"/>
</dbReference>
<evidence type="ECO:0000256" key="5">
    <source>
        <dbReference type="PIRSR" id="PIRSR000137-2"/>
    </source>
</evidence>
<dbReference type="PANTHER" id="PTHR11552:SF147">
    <property type="entry name" value="CHOLINE DEHYDROGENASE, MITOCHONDRIAL"/>
    <property type="match status" value="1"/>
</dbReference>
<protein>
    <submittedName>
        <fullName evidence="9">Choline dehydrogenase</fullName>
    </submittedName>
</protein>
<evidence type="ECO:0000256" key="4">
    <source>
        <dbReference type="ARBA" id="ARBA00022827"/>
    </source>
</evidence>
<dbReference type="GO" id="GO:0050660">
    <property type="term" value="F:flavin adenine dinucleotide binding"/>
    <property type="evidence" value="ECO:0007669"/>
    <property type="project" value="InterPro"/>
</dbReference>
<dbReference type="PIRSF" id="PIRSF000137">
    <property type="entry name" value="Alcohol_oxidase"/>
    <property type="match status" value="1"/>
</dbReference>
<evidence type="ECO:0000313" key="10">
    <source>
        <dbReference type="Proteomes" id="UP000298656"/>
    </source>
</evidence>
<dbReference type="KEGG" id="tvl:FAZ95_35660"/>
<keyword evidence="10" id="KW-1185">Reference proteome</keyword>
<evidence type="ECO:0000256" key="2">
    <source>
        <dbReference type="ARBA" id="ARBA00010790"/>
    </source>
</evidence>